<evidence type="ECO:0000256" key="5">
    <source>
        <dbReference type="ARBA" id="ARBA00023136"/>
    </source>
</evidence>
<evidence type="ECO:0000313" key="8">
    <source>
        <dbReference type="EMBL" id="MBU8546876.1"/>
    </source>
</evidence>
<keyword evidence="3 6" id="KW-0812">Transmembrane</keyword>
<feature type="transmembrane region" description="Helical" evidence="6">
    <location>
        <begin position="300"/>
        <end position="318"/>
    </location>
</feature>
<dbReference type="Proteomes" id="UP000689967">
    <property type="component" value="Unassembled WGS sequence"/>
</dbReference>
<sequence length="410" mass="40499">MSPPDRLKLPLIFAALHGADQLALAALPLIATLSLGAGPGLTGALVAAQGMAWLLVALPAGVLADRMDRRRLLAAGGLLAALGFGLALPLAGQPVLLGLAGFLGASGVVAAALASFALLPSLVERPALPAANARLELGRALATLAAAPIAGILATRGLPQAGLGLAALAGLVAALLAWRLPAPTALPRATQPGLGAAVAEGARFVLAQPLLRAIALAAIAWNAGFFALMAVAVPLALGPLGLDAATAGLALGAYGAGLVLGALAAPRISTMLPLGQVLLSGPGLSVLGMAALLLAPGFVTLALCMGLLGFGPMLWQVAQTSLRQAVTPMALLGRVGAVMQVAVFGVRPLGALIGGGIATGFGLPAALWLAMLGFGLSLLAVALSPLAPLRALPSLDQMRGLDQNRRRSAS</sequence>
<dbReference type="PANTHER" id="PTHR23513">
    <property type="entry name" value="INTEGRAL MEMBRANE EFFLUX PROTEIN-RELATED"/>
    <property type="match status" value="1"/>
</dbReference>
<feature type="transmembrane region" description="Helical" evidence="6">
    <location>
        <begin position="277"/>
        <end position="294"/>
    </location>
</feature>
<feature type="transmembrane region" description="Helical" evidence="6">
    <location>
        <begin position="97"/>
        <end position="123"/>
    </location>
</feature>
<dbReference type="InterPro" id="IPR020846">
    <property type="entry name" value="MFS_dom"/>
</dbReference>
<feature type="transmembrane region" description="Helical" evidence="6">
    <location>
        <begin position="330"/>
        <end position="353"/>
    </location>
</feature>
<feature type="transmembrane region" description="Helical" evidence="6">
    <location>
        <begin position="365"/>
        <end position="389"/>
    </location>
</feature>
<proteinExistence type="predicted"/>
<keyword evidence="2" id="KW-1003">Cell membrane</keyword>
<keyword evidence="9" id="KW-1185">Reference proteome</keyword>
<feature type="transmembrane region" description="Helical" evidence="6">
    <location>
        <begin position="72"/>
        <end position="91"/>
    </location>
</feature>
<evidence type="ECO:0000256" key="6">
    <source>
        <dbReference type="SAM" id="Phobius"/>
    </source>
</evidence>
<feature type="transmembrane region" description="Helical" evidence="6">
    <location>
        <begin position="244"/>
        <end position="265"/>
    </location>
</feature>
<protein>
    <submittedName>
        <fullName evidence="8">MFS transporter</fullName>
    </submittedName>
</protein>
<name>A0ABS6HEY4_9PROT</name>
<reference evidence="8 9" key="1">
    <citation type="submission" date="2021-01" db="EMBL/GenBank/DDBJ databases">
        <title>Roseomonas sp. nov, a bacterium isolated from an oil production mixture in Yumen Oilfield.</title>
        <authorList>
            <person name="Wu D."/>
        </authorList>
    </citation>
    <scope>NUCLEOTIDE SEQUENCE [LARGE SCALE GENOMIC DNA]</scope>
    <source>
        <strain evidence="8 9">ROY-5-3</strain>
    </source>
</reference>
<comment type="caution">
    <text evidence="8">The sequence shown here is derived from an EMBL/GenBank/DDBJ whole genome shotgun (WGS) entry which is preliminary data.</text>
</comment>
<evidence type="ECO:0000313" key="9">
    <source>
        <dbReference type="Proteomes" id="UP000689967"/>
    </source>
</evidence>
<evidence type="ECO:0000256" key="1">
    <source>
        <dbReference type="ARBA" id="ARBA00004651"/>
    </source>
</evidence>
<feature type="transmembrane region" description="Helical" evidence="6">
    <location>
        <begin position="41"/>
        <end position="60"/>
    </location>
</feature>
<keyword evidence="5 6" id="KW-0472">Membrane</keyword>
<comment type="subcellular location">
    <subcellularLocation>
        <location evidence="1">Cell membrane</location>
        <topology evidence="1">Multi-pass membrane protein</topology>
    </subcellularLocation>
</comment>
<accession>A0ABS6HEY4</accession>
<dbReference type="PANTHER" id="PTHR23513:SF6">
    <property type="entry name" value="MAJOR FACILITATOR SUPERFAMILY ASSOCIATED DOMAIN-CONTAINING PROTEIN"/>
    <property type="match status" value="1"/>
</dbReference>
<evidence type="ECO:0000259" key="7">
    <source>
        <dbReference type="PROSITE" id="PS50850"/>
    </source>
</evidence>
<dbReference type="EMBL" id="JAERQM010000010">
    <property type="protein sequence ID" value="MBU8546876.1"/>
    <property type="molecule type" value="Genomic_DNA"/>
</dbReference>
<evidence type="ECO:0000256" key="2">
    <source>
        <dbReference type="ARBA" id="ARBA00022475"/>
    </source>
</evidence>
<evidence type="ECO:0000256" key="4">
    <source>
        <dbReference type="ARBA" id="ARBA00022989"/>
    </source>
</evidence>
<evidence type="ECO:0000256" key="3">
    <source>
        <dbReference type="ARBA" id="ARBA00022692"/>
    </source>
</evidence>
<dbReference type="PROSITE" id="PS50850">
    <property type="entry name" value="MFS"/>
    <property type="match status" value="1"/>
</dbReference>
<feature type="transmembrane region" description="Helical" evidence="6">
    <location>
        <begin position="160"/>
        <end position="178"/>
    </location>
</feature>
<feature type="transmembrane region" description="Helical" evidence="6">
    <location>
        <begin position="213"/>
        <end position="238"/>
    </location>
</feature>
<keyword evidence="4 6" id="KW-1133">Transmembrane helix</keyword>
<gene>
    <name evidence="8" type="ORF">JJQ90_24365</name>
</gene>
<feature type="transmembrane region" description="Helical" evidence="6">
    <location>
        <begin position="135"/>
        <end position="154"/>
    </location>
</feature>
<dbReference type="Pfam" id="PF07690">
    <property type="entry name" value="MFS_1"/>
    <property type="match status" value="1"/>
</dbReference>
<dbReference type="InterPro" id="IPR011701">
    <property type="entry name" value="MFS"/>
</dbReference>
<feature type="domain" description="Major facilitator superfamily (MFS) profile" evidence="7">
    <location>
        <begin position="210"/>
        <end position="410"/>
    </location>
</feature>
<organism evidence="8 9">
    <name type="scientific">Falsiroseomonas oleicola</name>
    <dbReference type="NCBI Taxonomy" id="2801474"/>
    <lineage>
        <taxon>Bacteria</taxon>
        <taxon>Pseudomonadati</taxon>
        <taxon>Pseudomonadota</taxon>
        <taxon>Alphaproteobacteria</taxon>
        <taxon>Acetobacterales</taxon>
        <taxon>Roseomonadaceae</taxon>
        <taxon>Falsiroseomonas</taxon>
    </lineage>
</organism>
<dbReference type="RefSeq" id="WP_216878900.1">
    <property type="nucleotide sequence ID" value="NZ_JAERQM010000010.1"/>
</dbReference>